<dbReference type="SUPFAM" id="SSF55729">
    <property type="entry name" value="Acyl-CoA N-acyltransferases (Nat)"/>
    <property type="match status" value="1"/>
</dbReference>
<name>A0ABW1YKG7_9GAMM</name>
<dbReference type="InterPro" id="IPR016181">
    <property type="entry name" value="Acyl_CoA_acyltransferase"/>
</dbReference>
<dbReference type="Pfam" id="PF13302">
    <property type="entry name" value="Acetyltransf_3"/>
    <property type="match status" value="1"/>
</dbReference>
<gene>
    <name evidence="2" type="ORF">ACFQBM_07840</name>
</gene>
<reference evidence="3" key="1">
    <citation type="journal article" date="2019" name="Int. J. Syst. Evol. Microbiol.">
        <title>The Global Catalogue of Microorganisms (GCM) 10K type strain sequencing project: providing services to taxonomists for standard genome sequencing and annotation.</title>
        <authorList>
            <consortium name="The Broad Institute Genomics Platform"/>
            <consortium name="The Broad Institute Genome Sequencing Center for Infectious Disease"/>
            <person name="Wu L."/>
            <person name="Ma J."/>
        </authorList>
    </citation>
    <scope>NUCLEOTIDE SEQUENCE [LARGE SCALE GENOMIC DNA]</scope>
    <source>
        <strain evidence="3">CGMCC 1.13718</strain>
    </source>
</reference>
<dbReference type="EC" id="2.3.-.-" evidence="2"/>
<sequence>MNFERVTLEGRHVRLEPLTREHGEGLAEAIEDGELWKLFFTIVPPVERLDEFLGDAEADWERGDGLAFATIDKASGRVAGSTRFMRASLPDRRVEIGFTFLGKSFQRSRVNTEAKLLMLTHAFENHGLNRVEFLTDYLNQTSRNAILRLGAKQEGILRSHKVMPDGRVRDSVIFSITNYDWPGVKLHLQYKLGAN</sequence>
<organism evidence="2 3">
    <name type="scientific">Microbulbifer taiwanensis</name>
    <dbReference type="NCBI Taxonomy" id="986746"/>
    <lineage>
        <taxon>Bacteria</taxon>
        <taxon>Pseudomonadati</taxon>
        <taxon>Pseudomonadota</taxon>
        <taxon>Gammaproteobacteria</taxon>
        <taxon>Cellvibrionales</taxon>
        <taxon>Microbulbiferaceae</taxon>
        <taxon>Microbulbifer</taxon>
    </lineage>
</organism>
<dbReference type="PANTHER" id="PTHR43610:SF1">
    <property type="entry name" value="N-ACETYLTRANSFERASE DOMAIN-CONTAINING PROTEIN"/>
    <property type="match status" value="1"/>
</dbReference>
<protein>
    <submittedName>
        <fullName evidence="2">GNAT family N-acetyltransferase</fullName>
        <ecNumber evidence="2">2.3.-.-</ecNumber>
    </submittedName>
</protein>
<dbReference type="GO" id="GO:0016746">
    <property type="term" value="F:acyltransferase activity"/>
    <property type="evidence" value="ECO:0007669"/>
    <property type="project" value="UniProtKB-KW"/>
</dbReference>
<keyword evidence="2" id="KW-0808">Transferase</keyword>
<dbReference type="RefSeq" id="WP_193189332.1">
    <property type="nucleotide sequence ID" value="NZ_JACZFR010000006.1"/>
</dbReference>
<proteinExistence type="predicted"/>
<comment type="caution">
    <text evidence="2">The sequence shown here is derived from an EMBL/GenBank/DDBJ whole genome shotgun (WGS) entry which is preliminary data.</text>
</comment>
<evidence type="ECO:0000313" key="2">
    <source>
        <dbReference type="EMBL" id="MFC6633185.1"/>
    </source>
</evidence>
<accession>A0ABW1YKG7</accession>
<keyword evidence="2" id="KW-0012">Acyltransferase</keyword>
<dbReference type="PANTHER" id="PTHR43610">
    <property type="entry name" value="BLL6696 PROTEIN"/>
    <property type="match status" value="1"/>
</dbReference>
<dbReference type="Gene3D" id="3.40.630.30">
    <property type="match status" value="1"/>
</dbReference>
<dbReference type="EMBL" id="JBHSVR010000001">
    <property type="protein sequence ID" value="MFC6633185.1"/>
    <property type="molecule type" value="Genomic_DNA"/>
</dbReference>
<keyword evidence="3" id="KW-1185">Reference proteome</keyword>
<dbReference type="Proteomes" id="UP001596425">
    <property type="component" value="Unassembled WGS sequence"/>
</dbReference>
<evidence type="ECO:0000313" key="3">
    <source>
        <dbReference type="Proteomes" id="UP001596425"/>
    </source>
</evidence>
<dbReference type="InterPro" id="IPR000182">
    <property type="entry name" value="GNAT_dom"/>
</dbReference>
<feature type="domain" description="N-acetyltransferase" evidence="1">
    <location>
        <begin position="13"/>
        <end position="152"/>
    </location>
</feature>
<evidence type="ECO:0000259" key="1">
    <source>
        <dbReference type="Pfam" id="PF13302"/>
    </source>
</evidence>